<accession>A0A1V8M7W2</accession>
<gene>
    <name evidence="10" type="primary">cobT</name>
    <name evidence="11" type="ORF">AU255_07165</name>
</gene>
<keyword evidence="7 10" id="KW-0808">Transferase</keyword>
<protein>
    <recommendedName>
        <fullName evidence="4 10">Nicotinate-nucleotide--dimethylbenzimidazole phosphoribosyltransferase</fullName>
        <shortName evidence="10">NN:DBI PRT</shortName>
        <ecNumber evidence="3 10">2.4.2.21</ecNumber>
    </recommendedName>
    <alternativeName>
        <fullName evidence="8 10">N(1)-alpha-phosphoribosyltransferase</fullName>
    </alternativeName>
</protein>
<evidence type="ECO:0000256" key="7">
    <source>
        <dbReference type="ARBA" id="ARBA00022679"/>
    </source>
</evidence>
<dbReference type="STRING" id="1420851.AU255_07165"/>
<dbReference type="Pfam" id="PF02277">
    <property type="entry name" value="DBI_PRT"/>
    <property type="match status" value="1"/>
</dbReference>
<dbReference type="PANTHER" id="PTHR43463:SF1">
    <property type="entry name" value="NICOTINATE-NUCLEOTIDE--DIMETHYLBENZIMIDAZOLE PHOSPHORIBOSYLTRANSFERASE"/>
    <property type="match status" value="1"/>
</dbReference>
<comment type="catalytic activity">
    <reaction evidence="9 10">
        <text>5,6-dimethylbenzimidazole + nicotinate beta-D-ribonucleotide = alpha-ribazole 5'-phosphate + nicotinate + H(+)</text>
        <dbReference type="Rhea" id="RHEA:11196"/>
        <dbReference type="ChEBI" id="CHEBI:15378"/>
        <dbReference type="ChEBI" id="CHEBI:15890"/>
        <dbReference type="ChEBI" id="CHEBI:32544"/>
        <dbReference type="ChEBI" id="CHEBI:57502"/>
        <dbReference type="ChEBI" id="CHEBI:57918"/>
        <dbReference type="EC" id="2.4.2.21"/>
    </reaction>
</comment>
<comment type="function">
    <text evidence="10">Catalyzes the synthesis of alpha-ribazole-5'-phosphate from nicotinate mononucleotide (NAMN) and 5,6-dimethylbenzimidazole (DMB).</text>
</comment>
<evidence type="ECO:0000256" key="4">
    <source>
        <dbReference type="ARBA" id="ARBA00015486"/>
    </source>
</evidence>
<dbReference type="CDD" id="cd02439">
    <property type="entry name" value="DMB-PRT_CobT"/>
    <property type="match status" value="1"/>
</dbReference>
<evidence type="ECO:0000256" key="5">
    <source>
        <dbReference type="ARBA" id="ARBA00022573"/>
    </source>
</evidence>
<dbReference type="Gene3D" id="1.10.1610.10">
    <property type="match status" value="1"/>
</dbReference>
<comment type="pathway">
    <text evidence="1 10">Nucleoside biosynthesis; alpha-ribazole biosynthesis; alpha-ribazole from 5,6-dimethylbenzimidazole: step 1/2.</text>
</comment>
<proteinExistence type="inferred from homology"/>
<dbReference type="UniPathway" id="UPA00061">
    <property type="reaction ID" value="UER00516"/>
</dbReference>
<dbReference type="Gene3D" id="3.40.50.10210">
    <property type="match status" value="1"/>
</dbReference>
<dbReference type="EMBL" id="LPUF01000001">
    <property type="protein sequence ID" value="OQK17637.1"/>
    <property type="molecule type" value="Genomic_DNA"/>
</dbReference>
<dbReference type="InterPro" id="IPR017846">
    <property type="entry name" value="Nict_dMeBzImd_PRibTrfase_bact"/>
</dbReference>
<dbReference type="Proteomes" id="UP000191980">
    <property type="component" value="Unassembled WGS sequence"/>
</dbReference>
<dbReference type="NCBIfam" id="TIGR03160">
    <property type="entry name" value="cobT_DBIPRT"/>
    <property type="match status" value="1"/>
</dbReference>
<dbReference type="NCBIfam" id="NF000996">
    <property type="entry name" value="PRK00105.1"/>
    <property type="match status" value="1"/>
</dbReference>
<organism evidence="11 12">
    <name type="scientific">Methyloprofundus sedimenti</name>
    <dbReference type="NCBI Taxonomy" id="1420851"/>
    <lineage>
        <taxon>Bacteria</taxon>
        <taxon>Pseudomonadati</taxon>
        <taxon>Pseudomonadota</taxon>
        <taxon>Gammaproteobacteria</taxon>
        <taxon>Methylococcales</taxon>
        <taxon>Methylococcaceae</taxon>
        <taxon>Methyloprofundus</taxon>
    </lineage>
</organism>
<reference evidence="11 12" key="1">
    <citation type="submission" date="2015-12" db="EMBL/GenBank/DDBJ databases">
        <authorList>
            <person name="Shamseldin A."/>
            <person name="Moawad H."/>
            <person name="Abd El-Rahim W.M."/>
            <person name="Sadowsky M.J."/>
        </authorList>
    </citation>
    <scope>NUCLEOTIDE SEQUENCE [LARGE SCALE GENOMIC DNA]</scope>
    <source>
        <strain evidence="11 12">WF1</strain>
    </source>
</reference>
<dbReference type="FunFam" id="3.40.50.10210:FF:000001">
    <property type="entry name" value="Nicotinate-nucleotide--dimethylbenzimidazole phosphoribosyltransferase"/>
    <property type="match status" value="1"/>
</dbReference>
<keyword evidence="5 10" id="KW-0169">Cobalamin biosynthesis</keyword>
<dbReference type="EC" id="2.4.2.21" evidence="3 10"/>
<evidence type="ECO:0000256" key="1">
    <source>
        <dbReference type="ARBA" id="ARBA00005049"/>
    </source>
</evidence>
<evidence type="ECO:0000256" key="3">
    <source>
        <dbReference type="ARBA" id="ARBA00011991"/>
    </source>
</evidence>
<dbReference type="SUPFAM" id="SSF52733">
    <property type="entry name" value="Nicotinate mononucleotide:5,6-dimethylbenzimidazole phosphoribosyltransferase (CobT)"/>
    <property type="match status" value="1"/>
</dbReference>
<evidence type="ECO:0000256" key="9">
    <source>
        <dbReference type="ARBA" id="ARBA00047340"/>
    </source>
</evidence>
<comment type="similarity">
    <text evidence="2 10">Belongs to the CobT family.</text>
</comment>
<comment type="caution">
    <text evidence="11">The sequence shown here is derived from an EMBL/GenBank/DDBJ whole genome shotgun (WGS) entry which is preliminary data.</text>
</comment>
<evidence type="ECO:0000256" key="10">
    <source>
        <dbReference type="HAMAP-Rule" id="MF_00230"/>
    </source>
</evidence>
<dbReference type="RefSeq" id="WP_080522247.1">
    <property type="nucleotide sequence ID" value="NZ_LPUF01000001.1"/>
</dbReference>
<dbReference type="GO" id="GO:0008939">
    <property type="term" value="F:nicotinate-nucleotide-dimethylbenzimidazole phosphoribosyltransferase activity"/>
    <property type="evidence" value="ECO:0007669"/>
    <property type="project" value="UniProtKB-UniRule"/>
</dbReference>
<dbReference type="InterPro" id="IPR036087">
    <property type="entry name" value="Nict_dMeBzImd_PRibTrfase_sf"/>
</dbReference>
<evidence type="ECO:0000256" key="8">
    <source>
        <dbReference type="ARBA" id="ARBA00030686"/>
    </source>
</evidence>
<evidence type="ECO:0000313" key="11">
    <source>
        <dbReference type="EMBL" id="OQK17637.1"/>
    </source>
</evidence>
<dbReference type="AlphaFoldDB" id="A0A1V8M7W2"/>
<name>A0A1V8M7W2_9GAMM</name>
<dbReference type="OrthoDB" id="9781491at2"/>
<sequence length="354" mass="37522">MDWLQHPIPQPDQRYKLTAIKRQEQLTKPAGSLGDLEDLAIRLAALQATNMPSVDKVWISIFAADHGIANAGVSAFPQAVTAEMVKNFVHGGAAISVLAKQHQAHLEIVDVGVASSLTELNIIHQKIALGTANFLTQPAMTEKQLLLALQAGKDAVTRALADNSDLFIAGDMGIANTSSATAIACRLLNINAQHLTGAGTGLDHSGIRHKVKIIQQALNKHASAGDLPLSVLQHFGGFEIAALTGAYLAAAQQRTPILVDGFICSVAALIATRINADIKPWLIFAHKSQEQGHQLILQALQAKALLNLNMRLGEASGAAVAIPLLRSACALHKQMATFAQAQVSDSNSKQTKSL</sequence>
<evidence type="ECO:0000256" key="2">
    <source>
        <dbReference type="ARBA" id="ARBA00007110"/>
    </source>
</evidence>
<evidence type="ECO:0000313" key="12">
    <source>
        <dbReference type="Proteomes" id="UP000191980"/>
    </source>
</evidence>
<dbReference type="InterPro" id="IPR023195">
    <property type="entry name" value="Nict_dMeBzImd_PRibTrfase_N"/>
</dbReference>
<keyword evidence="12" id="KW-1185">Reference proteome</keyword>
<keyword evidence="6 10" id="KW-0328">Glycosyltransferase</keyword>
<dbReference type="HAMAP" id="MF_00230">
    <property type="entry name" value="CobT"/>
    <property type="match status" value="1"/>
</dbReference>
<dbReference type="InterPro" id="IPR003200">
    <property type="entry name" value="Nict_dMeBzImd_PRibTrfase"/>
</dbReference>
<dbReference type="PANTHER" id="PTHR43463">
    <property type="entry name" value="NICOTINATE-NUCLEOTIDE--DIMETHYLBENZIMIDAZOLE PHOSPHORIBOSYLTRANSFERASE"/>
    <property type="match status" value="1"/>
</dbReference>
<feature type="active site" description="Proton acceptor" evidence="10">
    <location>
        <position position="314"/>
    </location>
</feature>
<dbReference type="GO" id="GO:0009236">
    <property type="term" value="P:cobalamin biosynthetic process"/>
    <property type="evidence" value="ECO:0007669"/>
    <property type="project" value="UniProtKB-UniRule"/>
</dbReference>
<evidence type="ECO:0000256" key="6">
    <source>
        <dbReference type="ARBA" id="ARBA00022676"/>
    </source>
</evidence>